<feature type="transmembrane region" description="Helical" evidence="1">
    <location>
        <begin position="102"/>
        <end position="120"/>
    </location>
</feature>
<dbReference type="RefSeq" id="WP_049992399.1">
    <property type="nucleotide sequence ID" value="NZ_CP031310.1"/>
</dbReference>
<keyword evidence="1" id="KW-0812">Transmembrane</keyword>
<dbReference type="PROSITE" id="PS51257">
    <property type="entry name" value="PROKAR_LIPOPROTEIN"/>
    <property type="match status" value="1"/>
</dbReference>
<accession>A0A4D6HES5</accession>
<gene>
    <name evidence="2" type="ORF">DV733_12925</name>
</gene>
<dbReference type="EMBL" id="CP031310">
    <property type="protein sequence ID" value="QCC52071.1"/>
    <property type="molecule type" value="Genomic_DNA"/>
</dbReference>
<keyword evidence="3" id="KW-1185">Reference proteome</keyword>
<reference evidence="2 3" key="1">
    <citation type="journal article" date="2019" name="Nat. Commun.">
        <title>A new type of DNA phosphorothioation-based antiviral system in archaea.</title>
        <authorList>
            <person name="Xiong L."/>
            <person name="Liu S."/>
            <person name="Chen S."/>
            <person name="Xiao Y."/>
            <person name="Zhu B."/>
            <person name="Gao Y."/>
            <person name="Zhang Y."/>
            <person name="Chen B."/>
            <person name="Luo J."/>
            <person name="Deng Z."/>
            <person name="Chen X."/>
            <person name="Wang L."/>
            <person name="Chen S."/>
        </authorList>
    </citation>
    <scope>NUCLEOTIDE SEQUENCE [LARGE SCALE GENOMIC DNA]</scope>
    <source>
        <strain evidence="2 3">CBA1105</strain>
    </source>
</reference>
<organism evidence="2 3">
    <name type="scientific">Halapricum salinum</name>
    <dbReference type="NCBI Taxonomy" id="1457250"/>
    <lineage>
        <taxon>Archaea</taxon>
        <taxon>Methanobacteriati</taxon>
        <taxon>Methanobacteriota</taxon>
        <taxon>Stenosarchaea group</taxon>
        <taxon>Halobacteria</taxon>
        <taxon>Halobacteriales</taxon>
        <taxon>Haloarculaceae</taxon>
        <taxon>Halapricum</taxon>
    </lineage>
</organism>
<keyword evidence="1" id="KW-0472">Membrane</keyword>
<protein>
    <submittedName>
        <fullName evidence="2">Uncharacterized protein</fullName>
    </submittedName>
</protein>
<name>A0A4D6HES5_9EURY</name>
<dbReference type="STRING" id="1457250.GCA_000755225_01442"/>
<feature type="transmembrane region" description="Helical" evidence="1">
    <location>
        <begin position="12"/>
        <end position="29"/>
    </location>
</feature>
<dbReference type="AlphaFoldDB" id="A0A4D6HES5"/>
<dbReference type="GeneID" id="39848779"/>
<dbReference type="Proteomes" id="UP000296706">
    <property type="component" value="Chromosome"/>
</dbReference>
<feature type="transmembrane region" description="Helical" evidence="1">
    <location>
        <begin position="66"/>
        <end position="90"/>
    </location>
</feature>
<sequence length="137" mass="15410">MGNGLGKLDRLQATWLGVTLACYPVWLVLQATPGIGFDSAFAWFGGFSVVMTALILRYRPAIRDHLFAFGIVTTVGFVVVGWVLWGNFGITTASWQIATERVVLYLMTATMAYLLTYRRWYALGKARLRLAVRRQSR</sequence>
<dbReference type="KEGG" id="hsn:DV733_12925"/>
<evidence type="ECO:0000313" key="3">
    <source>
        <dbReference type="Proteomes" id="UP000296706"/>
    </source>
</evidence>
<proteinExistence type="predicted"/>
<keyword evidence="1" id="KW-1133">Transmembrane helix</keyword>
<evidence type="ECO:0000256" key="1">
    <source>
        <dbReference type="SAM" id="Phobius"/>
    </source>
</evidence>
<evidence type="ECO:0000313" key="2">
    <source>
        <dbReference type="EMBL" id="QCC52071.1"/>
    </source>
</evidence>
<feature type="transmembrane region" description="Helical" evidence="1">
    <location>
        <begin position="41"/>
        <end position="59"/>
    </location>
</feature>